<feature type="transmembrane region" description="Helical" evidence="10">
    <location>
        <begin position="240"/>
        <end position="262"/>
    </location>
</feature>
<dbReference type="InterPro" id="IPR001807">
    <property type="entry name" value="ClC"/>
</dbReference>
<comment type="subcellular location">
    <subcellularLocation>
        <location evidence="1">Membrane</location>
        <topology evidence="1">Multi-pass membrane protein</topology>
    </subcellularLocation>
</comment>
<feature type="transmembrane region" description="Helical" evidence="10">
    <location>
        <begin position="274"/>
        <end position="294"/>
    </location>
</feature>
<evidence type="ECO:0000256" key="5">
    <source>
        <dbReference type="ARBA" id="ARBA00023065"/>
    </source>
</evidence>
<dbReference type="SUPFAM" id="SSF81340">
    <property type="entry name" value="Clc chloride channel"/>
    <property type="match status" value="1"/>
</dbReference>
<sequence>MPSETAREPAQTPRPGRTVVRLVVATVATGVGAGIGGALLALLLHGIQHVAYGYSLDKLVDTLTFLQGVTDASPLRRVIVMFVCGVIAGFGWWALHRFGRPLVSISKTLASPDAPMPPRTTLVHVLLQIVTVALGSPLGRETAPRELGAVISGWLGKVARLTPAEVRLLIACGAGAGLAAVYNVPLGGAVFVLEVLLVTLNATAVAMALATSVIAALIARLGLGDLPMYVVPVLTDSTSLIIWAVIVGPILGVAAYGFSWVAKKAGAAAPRGGWRLPVFCMLNFTAVGALSIYFPQLLGNGKSAAQLGFDTHLTVSLAATLLALRVVVTISSLRVGAYGGVLTPSLAIGSLAGIVLGSVCGLFGIGLPTGAFALIGASAFLASSMNMPITAVVLIAEFTHMRDAMLVPIVLAVVGSIAANRLCKMLARKPRRGAPTQGASV</sequence>
<evidence type="ECO:0000256" key="8">
    <source>
        <dbReference type="ARBA" id="ARBA00023214"/>
    </source>
</evidence>
<evidence type="ECO:0000256" key="9">
    <source>
        <dbReference type="ARBA" id="ARBA00023303"/>
    </source>
</evidence>
<evidence type="ECO:0000313" key="12">
    <source>
        <dbReference type="Proteomes" id="UP000826462"/>
    </source>
</evidence>
<dbReference type="RefSeq" id="WP_219799685.1">
    <property type="nucleotide sequence ID" value="NZ_CP080095.1"/>
</dbReference>
<keyword evidence="7" id="KW-0869">Chloride channel</keyword>
<feature type="transmembrane region" description="Helical" evidence="10">
    <location>
        <begin position="345"/>
        <end position="365"/>
    </location>
</feature>
<evidence type="ECO:0000256" key="7">
    <source>
        <dbReference type="ARBA" id="ARBA00023173"/>
    </source>
</evidence>
<feature type="transmembrane region" description="Helical" evidence="10">
    <location>
        <begin position="372"/>
        <end position="398"/>
    </location>
</feature>
<dbReference type="Gene3D" id="1.10.3080.10">
    <property type="entry name" value="Clc chloride channel"/>
    <property type="match status" value="1"/>
</dbReference>
<evidence type="ECO:0000313" key="11">
    <source>
        <dbReference type="EMBL" id="QYD70370.1"/>
    </source>
</evidence>
<dbReference type="PANTHER" id="PTHR43427">
    <property type="entry name" value="CHLORIDE CHANNEL PROTEIN CLC-E"/>
    <property type="match status" value="1"/>
</dbReference>
<keyword evidence="3 10" id="KW-0812">Transmembrane</keyword>
<dbReference type="Proteomes" id="UP000826462">
    <property type="component" value="Chromosome 1"/>
</dbReference>
<dbReference type="PRINTS" id="PR00762">
    <property type="entry name" value="CLCHANNEL"/>
</dbReference>
<keyword evidence="6 10" id="KW-0472">Membrane</keyword>
<feature type="transmembrane region" description="Helical" evidence="10">
    <location>
        <begin position="196"/>
        <end position="219"/>
    </location>
</feature>
<dbReference type="InterPro" id="IPR050368">
    <property type="entry name" value="ClC-type_chloride_channel"/>
</dbReference>
<keyword evidence="4 10" id="KW-1133">Transmembrane helix</keyword>
<dbReference type="PANTHER" id="PTHR43427:SF6">
    <property type="entry name" value="CHLORIDE CHANNEL PROTEIN CLC-E"/>
    <property type="match status" value="1"/>
</dbReference>
<evidence type="ECO:0000256" key="4">
    <source>
        <dbReference type="ARBA" id="ARBA00022989"/>
    </source>
</evidence>
<keyword evidence="2" id="KW-0813">Transport</keyword>
<keyword evidence="9" id="KW-0407">Ion channel</keyword>
<feature type="transmembrane region" description="Helical" evidence="10">
    <location>
        <begin position="78"/>
        <end position="95"/>
    </location>
</feature>
<evidence type="ECO:0000256" key="6">
    <source>
        <dbReference type="ARBA" id="ARBA00023136"/>
    </source>
</evidence>
<feature type="transmembrane region" description="Helical" evidence="10">
    <location>
        <begin position="315"/>
        <end position="333"/>
    </location>
</feature>
<dbReference type="InterPro" id="IPR014743">
    <property type="entry name" value="Cl-channel_core"/>
</dbReference>
<keyword evidence="8" id="KW-0868">Chloride</keyword>
<keyword evidence="12" id="KW-1185">Reference proteome</keyword>
<evidence type="ECO:0000256" key="3">
    <source>
        <dbReference type="ARBA" id="ARBA00022692"/>
    </source>
</evidence>
<gene>
    <name evidence="11" type="ORF">KZJ38_08805</name>
</gene>
<protein>
    <submittedName>
        <fullName evidence="11">Chloride channel protein</fullName>
    </submittedName>
</protein>
<keyword evidence="5" id="KW-0406">Ion transport</keyword>
<dbReference type="CDD" id="cd01033">
    <property type="entry name" value="ClC_like"/>
    <property type="match status" value="1"/>
</dbReference>
<feature type="transmembrane region" description="Helical" evidence="10">
    <location>
        <begin position="166"/>
        <end position="184"/>
    </location>
</feature>
<accession>A0ABX8UT18</accession>
<proteinExistence type="predicted"/>
<organism evidence="11 12">
    <name type="scientific">Paraburkholderia edwinii</name>
    <dbReference type="NCBI Taxonomy" id="2861782"/>
    <lineage>
        <taxon>Bacteria</taxon>
        <taxon>Pseudomonadati</taxon>
        <taxon>Pseudomonadota</taxon>
        <taxon>Betaproteobacteria</taxon>
        <taxon>Burkholderiales</taxon>
        <taxon>Burkholderiaceae</taxon>
        <taxon>Paraburkholderia</taxon>
    </lineage>
</organism>
<evidence type="ECO:0000256" key="2">
    <source>
        <dbReference type="ARBA" id="ARBA00022448"/>
    </source>
</evidence>
<evidence type="ECO:0000256" key="1">
    <source>
        <dbReference type="ARBA" id="ARBA00004141"/>
    </source>
</evidence>
<dbReference type="Pfam" id="PF00654">
    <property type="entry name" value="Voltage_CLC"/>
    <property type="match status" value="1"/>
</dbReference>
<name>A0ABX8UT18_9BURK</name>
<feature type="transmembrane region" description="Helical" evidence="10">
    <location>
        <begin position="20"/>
        <end position="47"/>
    </location>
</feature>
<dbReference type="EMBL" id="CP080095">
    <property type="protein sequence ID" value="QYD70370.1"/>
    <property type="molecule type" value="Genomic_DNA"/>
</dbReference>
<evidence type="ECO:0000256" key="10">
    <source>
        <dbReference type="SAM" id="Phobius"/>
    </source>
</evidence>
<reference evidence="11 12" key="1">
    <citation type="submission" date="2021-07" db="EMBL/GenBank/DDBJ databases">
        <title>Paraburkholderia edwinii protects Aspergillus sp. from phenazines by acting as a toxin sponge.</title>
        <authorList>
            <person name="Dahlstrom K.M."/>
            <person name="Newman D.K."/>
        </authorList>
    </citation>
    <scope>NUCLEOTIDE SEQUENCE [LARGE SCALE GENOMIC DNA]</scope>
    <source>
        <strain evidence="11 12">Pe01</strain>
    </source>
</reference>
<feature type="transmembrane region" description="Helical" evidence="10">
    <location>
        <begin position="404"/>
        <end position="423"/>
    </location>
</feature>